<evidence type="ECO:0000256" key="1">
    <source>
        <dbReference type="ARBA" id="ARBA00022598"/>
    </source>
</evidence>
<dbReference type="GO" id="GO:0005783">
    <property type="term" value="C:endoplasmic reticulum"/>
    <property type="evidence" value="ECO:0007669"/>
    <property type="project" value="TreeGrafter"/>
</dbReference>
<dbReference type="CDD" id="cd05907">
    <property type="entry name" value="VL_LC_FACS_like"/>
    <property type="match status" value="1"/>
</dbReference>
<keyword evidence="2" id="KW-0276">Fatty acid metabolism</keyword>
<dbReference type="Pfam" id="PF00501">
    <property type="entry name" value="AMP-binding"/>
    <property type="match status" value="1"/>
</dbReference>
<comment type="catalytic activity">
    <reaction evidence="4">
        <text>a long-chain fatty acid + ATP + CoA = a long-chain fatty acyl-CoA + AMP + diphosphate</text>
        <dbReference type="Rhea" id="RHEA:15421"/>
        <dbReference type="ChEBI" id="CHEBI:30616"/>
        <dbReference type="ChEBI" id="CHEBI:33019"/>
        <dbReference type="ChEBI" id="CHEBI:57287"/>
        <dbReference type="ChEBI" id="CHEBI:57560"/>
        <dbReference type="ChEBI" id="CHEBI:83139"/>
        <dbReference type="ChEBI" id="CHEBI:456215"/>
        <dbReference type="EC" id="6.2.1.3"/>
    </reaction>
    <physiologicalReaction direction="left-to-right" evidence="4">
        <dbReference type="Rhea" id="RHEA:15422"/>
    </physiologicalReaction>
</comment>
<dbReference type="InterPro" id="IPR000873">
    <property type="entry name" value="AMP-dep_synth/lig_dom"/>
</dbReference>
<dbReference type="InterPro" id="IPR042099">
    <property type="entry name" value="ANL_N_sf"/>
</dbReference>
<dbReference type="Gene3D" id="3.40.50.12780">
    <property type="entry name" value="N-terminal domain of ligase-like"/>
    <property type="match status" value="1"/>
</dbReference>
<dbReference type="PANTHER" id="PTHR43272">
    <property type="entry name" value="LONG-CHAIN-FATTY-ACID--COA LIGASE"/>
    <property type="match status" value="1"/>
</dbReference>
<dbReference type="AlphaFoldDB" id="A0A6J6NNP1"/>
<dbReference type="EMBL" id="CAEZXR010000013">
    <property type="protein sequence ID" value="CAB4687732.1"/>
    <property type="molecule type" value="Genomic_DNA"/>
</dbReference>
<keyword evidence="1" id="KW-0436">Ligase</keyword>
<sequence length="625" mass="66678">MTAHTDVLTVRQQIEDAIAGQTLPAAFARTVAAHGDHPAYSDKVGIQQAGADYTPGWRTLTWTELHEQVLDVAAGLAAYGVAAGDKVAMMASNRIEHVVADLGALHAGAVPMSIYATLAPEQISYVAQHALPRVVVLEGGDQLARWQQALDGSDAVSTVVVLDESALPTGERYVSWASLLATGAARRAELADELAARVAAVRPDDPITILYTSGTTGPPKGVVLTHHNVLFEVESSQRMAGFEGENVFISYLPFAHIAERMLGMYSPQVNGGHIHLIADPALLLGALGEVRPTRFFGVPRVWEKIRTGIAAKLAAEPDAEKRAGVEAVMAVGLQYVEAQQHGATPSAELQAAYEQADATLLSILRMLLGLDRCEWAASAAAPMPLEVARFFAGLGMRIYDVYGMTETTAAVTACGPDHFRLGTVGRALPGIEISLAEDGEILARGPVATPGYHQQPEATAALLDADGWVHTGDIGEIDDDGFLKVVDRKKEMIITSSGKNIAPSNIENYLKESPVVGHALVFGEARPYVVAVLTLDAEIAPLVAAQLGIEGASLAELAQHPAILAIAQDAVDKANARLSRPEQVKAFELLPVEWTAESEELTPTLKLKRRVVHQKYADVLDRLYS</sequence>
<accession>A0A6J6NNP1</accession>
<dbReference type="PROSITE" id="PS00455">
    <property type="entry name" value="AMP_BINDING"/>
    <property type="match status" value="1"/>
</dbReference>
<dbReference type="InterPro" id="IPR045851">
    <property type="entry name" value="AMP-bd_C_sf"/>
</dbReference>
<keyword evidence="3" id="KW-0443">Lipid metabolism</keyword>
<organism evidence="6">
    <name type="scientific">freshwater metagenome</name>
    <dbReference type="NCBI Taxonomy" id="449393"/>
    <lineage>
        <taxon>unclassified sequences</taxon>
        <taxon>metagenomes</taxon>
        <taxon>ecological metagenomes</taxon>
    </lineage>
</organism>
<evidence type="ECO:0000259" key="5">
    <source>
        <dbReference type="Pfam" id="PF00501"/>
    </source>
</evidence>
<gene>
    <name evidence="6" type="ORF">UFOPK2579_00205</name>
</gene>
<evidence type="ECO:0000256" key="4">
    <source>
        <dbReference type="ARBA" id="ARBA00024484"/>
    </source>
</evidence>
<protein>
    <submittedName>
        <fullName evidence="6">Unannotated protein</fullName>
    </submittedName>
</protein>
<evidence type="ECO:0000256" key="3">
    <source>
        <dbReference type="ARBA" id="ARBA00023098"/>
    </source>
</evidence>
<dbReference type="GO" id="GO:0004467">
    <property type="term" value="F:long-chain fatty acid-CoA ligase activity"/>
    <property type="evidence" value="ECO:0007669"/>
    <property type="project" value="UniProtKB-EC"/>
</dbReference>
<feature type="domain" description="AMP-dependent synthetase/ligase" evidence="5">
    <location>
        <begin position="27"/>
        <end position="453"/>
    </location>
</feature>
<dbReference type="Gene3D" id="3.30.300.30">
    <property type="match status" value="1"/>
</dbReference>
<reference evidence="6" key="1">
    <citation type="submission" date="2020-05" db="EMBL/GenBank/DDBJ databases">
        <authorList>
            <person name="Chiriac C."/>
            <person name="Salcher M."/>
            <person name="Ghai R."/>
            <person name="Kavagutti S V."/>
        </authorList>
    </citation>
    <scope>NUCLEOTIDE SEQUENCE</scope>
</reference>
<evidence type="ECO:0000256" key="2">
    <source>
        <dbReference type="ARBA" id="ARBA00022832"/>
    </source>
</evidence>
<dbReference type="Pfam" id="PF23562">
    <property type="entry name" value="AMP-binding_C_3"/>
    <property type="match status" value="1"/>
</dbReference>
<name>A0A6J6NNP1_9ZZZZ</name>
<dbReference type="PANTHER" id="PTHR43272:SF32">
    <property type="entry name" value="AMP-DEPENDENT SYNTHETASE_LIGASE DOMAIN-CONTAINING PROTEIN"/>
    <property type="match status" value="1"/>
</dbReference>
<proteinExistence type="predicted"/>
<evidence type="ECO:0000313" key="6">
    <source>
        <dbReference type="EMBL" id="CAB4687732.1"/>
    </source>
</evidence>
<dbReference type="GO" id="GO:0016020">
    <property type="term" value="C:membrane"/>
    <property type="evidence" value="ECO:0007669"/>
    <property type="project" value="TreeGrafter"/>
</dbReference>
<dbReference type="SUPFAM" id="SSF56801">
    <property type="entry name" value="Acetyl-CoA synthetase-like"/>
    <property type="match status" value="1"/>
</dbReference>
<dbReference type="InterPro" id="IPR020845">
    <property type="entry name" value="AMP-binding_CS"/>
</dbReference>